<feature type="region of interest" description="Disordered" evidence="1">
    <location>
        <begin position="1"/>
        <end position="41"/>
    </location>
</feature>
<sequence length="41" mass="4199">MVAASTDGGRLSPKISMERREAGAGGSHVISKKKKMRVGGG</sequence>
<evidence type="ECO:0000313" key="2">
    <source>
        <dbReference type="EnsemblPlants" id="MELO3C029457.2.1"/>
    </source>
</evidence>
<dbReference type="EnsemblPlants" id="MELO3C029457.2.1">
    <property type="protein sequence ID" value="MELO3C029457.2.1"/>
    <property type="gene ID" value="MELO3C029457.2"/>
</dbReference>
<organism evidence="2">
    <name type="scientific">Cucumis melo</name>
    <name type="common">Muskmelon</name>
    <dbReference type="NCBI Taxonomy" id="3656"/>
    <lineage>
        <taxon>Eukaryota</taxon>
        <taxon>Viridiplantae</taxon>
        <taxon>Streptophyta</taxon>
        <taxon>Embryophyta</taxon>
        <taxon>Tracheophyta</taxon>
        <taxon>Spermatophyta</taxon>
        <taxon>Magnoliopsida</taxon>
        <taxon>eudicotyledons</taxon>
        <taxon>Gunneridae</taxon>
        <taxon>Pentapetalae</taxon>
        <taxon>rosids</taxon>
        <taxon>fabids</taxon>
        <taxon>Cucurbitales</taxon>
        <taxon>Cucurbitaceae</taxon>
        <taxon>Benincaseae</taxon>
        <taxon>Cucumis</taxon>
    </lineage>
</organism>
<reference evidence="2" key="1">
    <citation type="submission" date="2023-03" db="UniProtKB">
        <authorList>
            <consortium name="EnsemblPlants"/>
        </authorList>
    </citation>
    <scope>IDENTIFICATION</scope>
</reference>
<proteinExistence type="predicted"/>
<accession>A0A9I9E6G9</accession>
<evidence type="ECO:0000256" key="1">
    <source>
        <dbReference type="SAM" id="MobiDB-lite"/>
    </source>
</evidence>
<feature type="compositionally biased region" description="Basic residues" evidence="1">
    <location>
        <begin position="30"/>
        <end position="41"/>
    </location>
</feature>
<dbReference type="Gramene" id="MELO3C029457.2.1">
    <property type="protein sequence ID" value="MELO3C029457.2.1"/>
    <property type="gene ID" value="MELO3C029457.2"/>
</dbReference>
<protein>
    <submittedName>
        <fullName evidence="2">Uncharacterized protein</fullName>
    </submittedName>
</protein>
<dbReference type="AlphaFoldDB" id="A0A9I9E6G9"/>
<name>A0A9I9E6G9_CUCME</name>